<name>A0A1X6P467_PORUM</name>
<feature type="coiled-coil region" evidence="1">
    <location>
        <begin position="156"/>
        <end position="183"/>
    </location>
</feature>
<feature type="region of interest" description="Disordered" evidence="2">
    <location>
        <begin position="1"/>
        <end position="104"/>
    </location>
</feature>
<feature type="compositionally biased region" description="Pro residues" evidence="2">
    <location>
        <begin position="67"/>
        <end position="80"/>
    </location>
</feature>
<dbReference type="Proteomes" id="UP000218209">
    <property type="component" value="Unassembled WGS sequence"/>
</dbReference>
<feature type="compositionally biased region" description="Low complexity" evidence="2">
    <location>
        <begin position="15"/>
        <end position="24"/>
    </location>
</feature>
<feature type="region of interest" description="Disordered" evidence="2">
    <location>
        <begin position="212"/>
        <end position="240"/>
    </location>
</feature>
<evidence type="ECO:0000313" key="3">
    <source>
        <dbReference type="EMBL" id="OSX75550.1"/>
    </source>
</evidence>
<accession>A0A1X6P467</accession>
<dbReference type="AlphaFoldDB" id="A0A1X6P467"/>
<evidence type="ECO:0000313" key="4">
    <source>
        <dbReference type="Proteomes" id="UP000218209"/>
    </source>
</evidence>
<feature type="compositionally biased region" description="Gly residues" evidence="2">
    <location>
        <begin position="230"/>
        <end position="239"/>
    </location>
</feature>
<protein>
    <submittedName>
        <fullName evidence="3">Uncharacterized protein</fullName>
    </submittedName>
</protein>
<keyword evidence="1" id="KW-0175">Coiled coil</keyword>
<evidence type="ECO:0000256" key="1">
    <source>
        <dbReference type="SAM" id="Coils"/>
    </source>
</evidence>
<reference evidence="3 4" key="1">
    <citation type="submission" date="2017-03" db="EMBL/GenBank/DDBJ databases">
        <title>WGS assembly of Porphyra umbilicalis.</title>
        <authorList>
            <person name="Brawley S.H."/>
            <person name="Blouin N.A."/>
            <person name="Ficko-Blean E."/>
            <person name="Wheeler G.L."/>
            <person name="Lohr M."/>
            <person name="Goodson H.V."/>
            <person name="Jenkins J.W."/>
            <person name="Blaby-Haas C.E."/>
            <person name="Helliwell K.E."/>
            <person name="Chan C."/>
            <person name="Marriage T."/>
            <person name="Bhattacharya D."/>
            <person name="Klein A.S."/>
            <person name="Badis Y."/>
            <person name="Brodie J."/>
            <person name="Cao Y."/>
            <person name="Collen J."/>
            <person name="Dittami S.M."/>
            <person name="Gachon C.M."/>
            <person name="Green B.R."/>
            <person name="Karpowicz S."/>
            <person name="Kim J.W."/>
            <person name="Kudahl U."/>
            <person name="Lin S."/>
            <person name="Michel G."/>
            <person name="Mittag M."/>
            <person name="Olson B.J."/>
            <person name="Pangilinan J."/>
            <person name="Peng Y."/>
            <person name="Qiu H."/>
            <person name="Shu S."/>
            <person name="Singer J.T."/>
            <person name="Smith A.G."/>
            <person name="Sprecher B.N."/>
            <person name="Wagner V."/>
            <person name="Wang W."/>
            <person name="Wang Z.-Y."/>
            <person name="Yan J."/>
            <person name="Yarish C."/>
            <person name="Zoeuner-Riek S."/>
            <person name="Zhuang Y."/>
            <person name="Zou Y."/>
            <person name="Lindquist E.A."/>
            <person name="Grimwood J."/>
            <person name="Barry K."/>
            <person name="Rokhsar D.S."/>
            <person name="Schmutz J."/>
            <person name="Stiller J.W."/>
            <person name="Grossman A.R."/>
            <person name="Prochnik S.E."/>
        </authorList>
    </citation>
    <scope>NUCLEOTIDE SEQUENCE [LARGE SCALE GENOMIC DNA]</scope>
    <source>
        <strain evidence="3">4086291</strain>
    </source>
</reference>
<feature type="compositionally biased region" description="Low complexity" evidence="2">
    <location>
        <begin position="31"/>
        <end position="46"/>
    </location>
</feature>
<dbReference type="EMBL" id="KV918899">
    <property type="protein sequence ID" value="OSX75550.1"/>
    <property type="molecule type" value="Genomic_DNA"/>
</dbReference>
<gene>
    <name evidence="3" type="ORF">BU14_0231s0003</name>
</gene>
<sequence>MAFVVPPPVGRRRPAAAAAAAAATHGRRRVPLLPAPRRAVAPWRAAAPPPPTVRGATGRARRSAGTCPPPHGGGSPPPPPPRRHHHLSPPPPPPPPPPAAAPTKADAPLRLWRVYSEEEQAADADALDAAAAEWIGSDLTRWAWYEGLRSRRDEALGRANREAAAAEVEVSRLAEALEELQAVVGIPLMRPGPGGGGGGGGARPAAVRTRGVDARGVGGDGPRARPAGRSRGGGGGGRRAVGAQALPLVLSSPARPNAEAVAGAHPTAAPTVKGRRVALAVTALRRRDGAAAAREAAGGATAAGGSWRAPPMVERRRTLDASASRLAGCDCVDSLEVELGAPPTTPFPRWQPRMAQQLLFVSSRRWA</sequence>
<organism evidence="3 4">
    <name type="scientific">Porphyra umbilicalis</name>
    <name type="common">Purple laver</name>
    <name type="synonym">Red alga</name>
    <dbReference type="NCBI Taxonomy" id="2786"/>
    <lineage>
        <taxon>Eukaryota</taxon>
        <taxon>Rhodophyta</taxon>
        <taxon>Bangiophyceae</taxon>
        <taxon>Bangiales</taxon>
        <taxon>Bangiaceae</taxon>
        <taxon>Porphyra</taxon>
    </lineage>
</organism>
<feature type="compositionally biased region" description="Low complexity" evidence="2">
    <location>
        <begin position="53"/>
        <end position="66"/>
    </location>
</feature>
<feature type="compositionally biased region" description="Pro residues" evidence="2">
    <location>
        <begin position="88"/>
        <end position="100"/>
    </location>
</feature>
<evidence type="ECO:0000256" key="2">
    <source>
        <dbReference type="SAM" id="MobiDB-lite"/>
    </source>
</evidence>
<keyword evidence="4" id="KW-1185">Reference proteome</keyword>
<proteinExistence type="predicted"/>